<evidence type="ECO:0000256" key="2">
    <source>
        <dbReference type="SAM" id="Phobius"/>
    </source>
</evidence>
<keyword evidence="2" id="KW-1133">Transmembrane helix</keyword>
<evidence type="ECO:0000313" key="4">
    <source>
        <dbReference type="Proteomes" id="UP000652761"/>
    </source>
</evidence>
<comment type="caution">
    <text evidence="3">The sequence shown here is derived from an EMBL/GenBank/DDBJ whole genome shotgun (WGS) entry which is preliminary data.</text>
</comment>
<keyword evidence="4" id="KW-1185">Reference proteome</keyword>
<dbReference type="EMBL" id="NMUH01000006">
    <property type="protein sequence ID" value="MQL68009.1"/>
    <property type="molecule type" value="Genomic_DNA"/>
</dbReference>
<protein>
    <submittedName>
        <fullName evidence="3">Uncharacterized protein</fullName>
    </submittedName>
</protein>
<sequence length="239" mass="25802">MKGREIPSGVAIYGVGGDPVPVIYTVSVICTVFTPSPSFAPDFFAYFPLFILFLSLFSLNFHNLSLHCYHMGKRETGSGQREGDCSLPPPSLLPSEQERGGGRRSSSSSFSSASRTGNRGAAVFFLHLFFCQQDRKQGPGPPLLPLLAVAKGRAAVKGASRWRFQRLCEQGKLLHRGLLLPPPLLIIYSTTSVIEGGRGNRVGDEVRRGEAPLRRLVSARFAEAFASVAFTLASCALGA</sequence>
<feature type="compositionally biased region" description="Low complexity" evidence="1">
    <location>
        <begin position="104"/>
        <end position="115"/>
    </location>
</feature>
<dbReference type="Proteomes" id="UP000652761">
    <property type="component" value="Unassembled WGS sequence"/>
</dbReference>
<accession>A0A843TH50</accession>
<gene>
    <name evidence="3" type="ORF">Taro_000324</name>
</gene>
<name>A0A843TH50_COLES</name>
<organism evidence="3 4">
    <name type="scientific">Colocasia esculenta</name>
    <name type="common">Wild taro</name>
    <name type="synonym">Arum esculentum</name>
    <dbReference type="NCBI Taxonomy" id="4460"/>
    <lineage>
        <taxon>Eukaryota</taxon>
        <taxon>Viridiplantae</taxon>
        <taxon>Streptophyta</taxon>
        <taxon>Embryophyta</taxon>
        <taxon>Tracheophyta</taxon>
        <taxon>Spermatophyta</taxon>
        <taxon>Magnoliopsida</taxon>
        <taxon>Liliopsida</taxon>
        <taxon>Araceae</taxon>
        <taxon>Aroideae</taxon>
        <taxon>Colocasieae</taxon>
        <taxon>Colocasia</taxon>
    </lineage>
</organism>
<keyword evidence="2" id="KW-0812">Transmembrane</keyword>
<feature type="transmembrane region" description="Helical" evidence="2">
    <location>
        <begin position="43"/>
        <end position="64"/>
    </location>
</feature>
<dbReference type="AlphaFoldDB" id="A0A843TH50"/>
<proteinExistence type="predicted"/>
<reference evidence="3" key="1">
    <citation type="submission" date="2017-07" db="EMBL/GenBank/DDBJ databases">
        <title>Taro Niue Genome Assembly and Annotation.</title>
        <authorList>
            <person name="Atibalentja N."/>
            <person name="Keating K."/>
            <person name="Fields C.J."/>
        </authorList>
    </citation>
    <scope>NUCLEOTIDE SEQUENCE</scope>
    <source>
        <strain evidence="3">Niue_2</strain>
        <tissue evidence="3">Leaf</tissue>
    </source>
</reference>
<feature type="region of interest" description="Disordered" evidence="1">
    <location>
        <begin position="79"/>
        <end position="115"/>
    </location>
</feature>
<evidence type="ECO:0000313" key="3">
    <source>
        <dbReference type="EMBL" id="MQL68009.1"/>
    </source>
</evidence>
<evidence type="ECO:0000256" key="1">
    <source>
        <dbReference type="SAM" id="MobiDB-lite"/>
    </source>
</evidence>
<keyword evidence="2" id="KW-0472">Membrane</keyword>